<dbReference type="InterPro" id="IPR037221">
    <property type="entry name" value="H-type_lectin_dom_sf"/>
</dbReference>
<evidence type="ECO:0000259" key="1">
    <source>
        <dbReference type="Pfam" id="PF09458"/>
    </source>
</evidence>
<feature type="domain" description="H-type lectin" evidence="1">
    <location>
        <begin position="258"/>
        <end position="315"/>
    </location>
</feature>
<evidence type="ECO:0000313" key="3">
    <source>
        <dbReference type="Proteomes" id="UP001447188"/>
    </source>
</evidence>
<gene>
    <name evidence="2" type="ORF">Q9L58_006532</name>
</gene>
<dbReference type="InterPro" id="IPR052487">
    <property type="entry name" value="Galactose-binding_lectin"/>
</dbReference>
<accession>A0ABR3GF17</accession>
<dbReference type="PANTHER" id="PTHR46938">
    <property type="entry name" value="DISCOIDIN-1 SUBUNIT A-RELATED-RELATED"/>
    <property type="match status" value="1"/>
</dbReference>
<dbReference type="Gene3D" id="2.60.40.2080">
    <property type="match status" value="3"/>
</dbReference>
<name>A0ABR3GF17_9PEZI</name>
<dbReference type="Proteomes" id="UP001447188">
    <property type="component" value="Unassembled WGS sequence"/>
</dbReference>
<proteinExistence type="predicted"/>
<keyword evidence="3" id="KW-1185">Reference proteome</keyword>
<dbReference type="Pfam" id="PF09458">
    <property type="entry name" value="H_lectin"/>
    <property type="match status" value="3"/>
</dbReference>
<protein>
    <recommendedName>
        <fullName evidence="1">H-type lectin domain-containing protein</fullName>
    </recommendedName>
</protein>
<evidence type="ECO:0000313" key="2">
    <source>
        <dbReference type="EMBL" id="KAL0634514.1"/>
    </source>
</evidence>
<dbReference type="InterPro" id="IPR019019">
    <property type="entry name" value="H-type_lectin_domain"/>
</dbReference>
<comment type="caution">
    <text evidence="2">The sequence shown here is derived from an EMBL/GenBank/DDBJ whole genome shotgun (WGS) entry which is preliminary data.</text>
</comment>
<dbReference type="SUPFAM" id="SSF141086">
    <property type="entry name" value="Agglutinin HPA-like"/>
    <property type="match status" value="3"/>
</dbReference>
<sequence>MVPLPPYPPAPADLETTLDDKSSPLGASQLAHNKHAVELGKFMKETSATGEQLTQQDRQTVHFSKKYAMIPGLVVGLTLIDISLDVDMRAKANLGEIQRDQFQITLNNWDHTNYRYGATGAYLGIEACDPEFQYGGYRAGEDYTWTKTSVVHNTRPVTFKRAYEAPPKVVVLLNIFDIDHAANWCVKCFATDLTATGFTMNIVTGSKTKLSSEMASWIAYPADRLGVASGSFSSLGTRTWMTAQVYNRGFEPFGSGVFDKPPRVFLALNALDTSRKQDMRLLVKADNVSAAGMAWHLDTWADKTLYSAGSSYIAFS</sequence>
<organism evidence="2 3">
    <name type="scientific">Discina gigas</name>
    <dbReference type="NCBI Taxonomy" id="1032678"/>
    <lineage>
        <taxon>Eukaryota</taxon>
        <taxon>Fungi</taxon>
        <taxon>Dikarya</taxon>
        <taxon>Ascomycota</taxon>
        <taxon>Pezizomycotina</taxon>
        <taxon>Pezizomycetes</taxon>
        <taxon>Pezizales</taxon>
        <taxon>Discinaceae</taxon>
        <taxon>Discina</taxon>
    </lineage>
</organism>
<dbReference type="EMBL" id="JBBBZM010000092">
    <property type="protein sequence ID" value="KAL0634514.1"/>
    <property type="molecule type" value="Genomic_DNA"/>
</dbReference>
<feature type="domain" description="H-type lectin" evidence="1">
    <location>
        <begin position="155"/>
        <end position="220"/>
    </location>
</feature>
<reference evidence="2 3" key="1">
    <citation type="submission" date="2024-02" db="EMBL/GenBank/DDBJ databases">
        <title>Discinaceae phylogenomics.</title>
        <authorList>
            <person name="Dirks A.C."/>
            <person name="James T.Y."/>
        </authorList>
    </citation>
    <scope>NUCLEOTIDE SEQUENCE [LARGE SCALE GENOMIC DNA]</scope>
    <source>
        <strain evidence="2 3">ACD0624</strain>
    </source>
</reference>
<feature type="domain" description="H-type lectin" evidence="1">
    <location>
        <begin position="59"/>
        <end position="119"/>
    </location>
</feature>